<feature type="transmembrane region" description="Helical" evidence="1">
    <location>
        <begin position="43"/>
        <end position="62"/>
    </location>
</feature>
<feature type="transmembrane region" description="Helical" evidence="1">
    <location>
        <begin position="12"/>
        <end position="37"/>
    </location>
</feature>
<sequence>MSGKLLQIGLYACVAYFCAMSAAHFAGFKVPLLFIYWNVPSNHYQDMIISFCAFTYAVLFFTAARHRAAVPGALVALAGTVVGLSAVNASSHLAAMIPGAPTTAYWAQTGMIAGLLVVLVVLYQQSSKA</sequence>
<proteinExistence type="predicted"/>
<evidence type="ECO:0000256" key="1">
    <source>
        <dbReference type="SAM" id="Phobius"/>
    </source>
</evidence>
<feature type="transmembrane region" description="Helical" evidence="1">
    <location>
        <begin position="74"/>
        <end position="97"/>
    </location>
</feature>
<name>A0A4S3K602_9GAMM</name>
<comment type="caution">
    <text evidence="2">The sequence shown here is derived from an EMBL/GenBank/DDBJ whole genome shotgun (WGS) entry which is preliminary data.</text>
</comment>
<dbReference type="Proteomes" id="UP000295341">
    <property type="component" value="Unassembled WGS sequence"/>
</dbReference>
<dbReference type="RefSeq" id="WP_133882955.1">
    <property type="nucleotide sequence ID" value="NZ_MWIN01000009.1"/>
</dbReference>
<organism evidence="2 3">
    <name type="scientific">Panacagrimonas perspica</name>
    <dbReference type="NCBI Taxonomy" id="381431"/>
    <lineage>
        <taxon>Bacteria</taxon>
        <taxon>Pseudomonadati</taxon>
        <taxon>Pseudomonadota</taxon>
        <taxon>Gammaproteobacteria</taxon>
        <taxon>Nevskiales</taxon>
        <taxon>Nevskiaceae</taxon>
        <taxon>Panacagrimonas</taxon>
    </lineage>
</organism>
<feature type="transmembrane region" description="Helical" evidence="1">
    <location>
        <begin position="103"/>
        <end position="123"/>
    </location>
</feature>
<protein>
    <submittedName>
        <fullName evidence="2">Uncharacterized protein</fullName>
    </submittedName>
</protein>
<accession>A0A4S3K602</accession>
<keyword evidence="1" id="KW-0472">Membrane</keyword>
<dbReference type="EMBL" id="SOBT01000010">
    <property type="protein sequence ID" value="TDU26791.1"/>
    <property type="molecule type" value="Genomic_DNA"/>
</dbReference>
<evidence type="ECO:0000313" key="3">
    <source>
        <dbReference type="Proteomes" id="UP000295341"/>
    </source>
</evidence>
<gene>
    <name evidence="2" type="ORF">DFR24_3822</name>
</gene>
<dbReference type="AlphaFoldDB" id="A0A4S3K602"/>
<dbReference type="OrthoDB" id="8232284at2"/>
<reference evidence="2 3" key="1">
    <citation type="submission" date="2019-03" db="EMBL/GenBank/DDBJ databases">
        <title>Genomic Encyclopedia of Type Strains, Phase IV (KMG-IV): sequencing the most valuable type-strain genomes for metagenomic binning, comparative biology and taxonomic classification.</title>
        <authorList>
            <person name="Goeker M."/>
        </authorList>
    </citation>
    <scope>NUCLEOTIDE SEQUENCE [LARGE SCALE GENOMIC DNA]</scope>
    <source>
        <strain evidence="2 3">DSM 26377</strain>
    </source>
</reference>
<keyword evidence="1" id="KW-1133">Transmembrane helix</keyword>
<evidence type="ECO:0000313" key="2">
    <source>
        <dbReference type="EMBL" id="TDU26791.1"/>
    </source>
</evidence>
<keyword evidence="1" id="KW-0812">Transmembrane</keyword>
<keyword evidence="3" id="KW-1185">Reference proteome</keyword>